<evidence type="ECO:0000313" key="3">
    <source>
        <dbReference type="Proteomes" id="UP001278500"/>
    </source>
</evidence>
<sequence length="241" mass="26531">MKIGVKEASSRAKATSPQALSTLSELSIGFLCDLNWPTPGQTPHQMPNRCMAQSLPNLQPLQPTPTEEQPPSAPNEKSTIHSTHLAQTSPRPRRPRRHLYLPLTVMAQSVAAVNELHHASFKHARPVRLSGAKSSPNHTLSPMVALPTSPACHPASPRFLSPRRSRATRTLKPQGKGKGEERSRELPQWLTHRVLAEEEGGRVRAPSHPRPRLPQEGKQNQYETATPYANTQHQCACAGVQ</sequence>
<keyword evidence="3" id="KW-1185">Reference proteome</keyword>
<gene>
    <name evidence="2" type="ORF">B0H65DRAFT_113540</name>
</gene>
<feature type="region of interest" description="Disordered" evidence="1">
    <location>
        <begin position="55"/>
        <end position="95"/>
    </location>
</feature>
<reference evidence="2" key="2">
    <citation type="submission" date="2023-06" db="EMBL/GenBank/DDBJ databases">
        <authorList>
            <consortium name="Lawrence Berkeley National Laboratory"/>
            <person name="Haridas S."/>
            <person name="Hensen N."/>
            <person name="Bonometti L."/>
            <person name="Westerberg I."/>
            <person name="Brannstrom I.O."/>
            <person name="Guillou S."/>
            <person name="Cros-Aarteil S."/>
            <person name="Calhoun S."/>
            <person name="Kuo A."/>
            <person name="Mondo S."/>
            <person name="Pangilinan J."/>
            <person name="Riley R."/>
            <person name="Labutti K."/>
            <person name="Andreopoulos B."/>
            <person name="Lipzen A."/>
            <person name="Chen C."/>
            <person name="Yanf M."/>
            <person name="Daum C."/>
            <person name="Ng V."/>
            <person name="Clum A."/>
            <person name="Steindorff A."/>
            <person name="Ohm R."/>
            <person name="Martin F."/>
            <person name="Silar P."/>
            <person name="Natvig D."/>
            <person name="Lalanne C."/>
            <person name="Gautier V."/>
            <person name="Ament-Velasquez S.L."/>
            <person name="Kruys A."/>
            <person name="Hutchinson M.I."/>
            <person name="Powell A.J."/>
            <person name="Barry K."/>
            <person name="Miller A.N."/>
            <person name="Grigoriev I.V."/>
            <person name="Debuchy R."/>
            <person name="Gladieux P."/>
            <person name="Thoren M.H."/>
            <person name="Johannesson H."/>
        </authorList>
    </citation>
    <scope>NUCLEOTIDE SEQUENCE</scope>
    <source>
        <strain evidence="2">CBS 560.94</strain>
    </source>
</reference>
<reference evidence="2" key="1">
    <citation type="journal article" date="2023" name="Mol. Phylogenet. Evol.">
        <title>Genome-scale phylogeny and comparative genomics of the fungal order Sordariales.</title>
        <authorList>
            <person name="Hensen N."/>
            <person name="Bonometti L."/>
            <person name="Westerberg I."/>
            <person name="Brannstrom I.O."/>
            <person name="Guillou S."/>
            <person name="Cros-Aarteil S."/>
            <person name="Calhoun S."/>
            <person name="Haridas S."/>
            <person name="Kuo A."/>
            <person name="Mondo S."/>
            <person name="Pangilinan J."/>
            <person name="Riley R."/>
            <person name="LaButti K."/>
            <person name="Andreopoulos B."/>
            <person name="Lipzen A."/>
            <person name="Chen C."/>
            <person name="Yan M."/>
            <person name="Daum C."/>
            <person name="Ng V."/>
            <person name="Clum A."/>
            <person name="Steindorff A."/>
            <person name="Ohm R.A."/>
            <person name="Martin F."/>
            <person name="Silar P."/>
            <person name="Natvig D.O."/>
            <person name="Lalanne C."/>
            <person name="Gautier V."/>
            <person name="Ament-Velasquez S.L."/>
            <person name="Kruys A."/>
            <person name="Hutchinson M.I."/>
            <person name="Powell A.J."/>
            <person name="Barry K."/>
            <person name="Miller A.N."/>
            <person name="Grigoriev I.V."/>
            <person name="Debuchy R."/>
            <person name="Gladieux P."/>
            <person name="Hiltunen Thoren M."/>
            <person name="Johannesson H."/>
        </authorList>
    </citation>
    <scope>NUCLEOTIDE SEQUENCE</scope>
    <source>
        <strain evidence="2">CBS 560.94</strain>
    </source>
</reference>
<dbReference type="RefSeq" id="XP_062684594.1">
    <property type="nucleotide sequence ID" value="XM_062820617.1"/>
</dbReference>
<dbReference type="GeneID" id="87857771"/>
<name>A0AAE0JKH0_9PEZI</name>
<proteinExistence type="predicted"/>
<dbReference type="EMBL" id="JAUEPP010000002">
    <property type="protein sequence ID" value="KAK3351299.1"/>
    <property type="molecule type" value="Genomic_DNA"/>
</dbReference>
<accession>A0AAE0JKH0</accession>
<feature type="compositionally biased region" description="Polar residues" evidence="1">
    <location>
        <begin position="75"/>
        <end position="89"/>
    </location>
</feature>
<evidence type="ECO:0000256" key="1">
    <source>
        <dbReference type="SAM" id="MobiDB-lite"/>
    </source>
</evidence>
<dbReference type="AlphaFoldDB" id="A0AAE0JKH0"/>
<organism evidence="2 3">
    <name type="scientific">Neurospora tetraspora</name>
    <dbReference type="NCBI Taxonomy" id="94610"/>
    <lineage>
        <taxon>Eukaryota</taxon>
        <taxon>Fungi</taxon>
        <taxon>Dikarya</taxon>
        <taxon>Ascomycota</taxon>
        <taxon>Pezizomycotina</taxon>
        <taxon>Sordariomycetes</taxon>
        <taxon>Sordariomycetidae</taxon>
        <taxon>Sordariales</taxon>
        <taxon>Sordariaceae</taxon>
        <taxon>Neurospora</taxon>
    </lineage>
</organism>
<evidence type="ECO:0000313" key="2">
    <source>
        <dbReference type="EMBL" id="KAK3351299.1"/>
    </source>
</evidence>
<protein>
    <submittedName>
        <fullName evidence="2">Uncharacterized protein</fullName>
    </submittedName>
</protein>
<dbReference type="Proteomes" id="UP001278500">
    <property type="component" value="Unassembled WGS sequence"/>
</dbReference>
<feature type="compositionally biased region" description="Low complexity" evidence="1">
    <location>
        <begin position="55"/>
        <end position="70"/>
    </location>
</feature>
<comment type="caution">
    <text evidence="2">The sequence shown here is derived from an EMBL/GenBank/DDBJ whole genome shotgun (WGS) entry which is preliminary data.</text>
</comment>
<feature type="region of interest" description="Disordered" evidence="1">
    <location>
        <begin position="148"/>
        <end position="220"/>
    </location>
</feature>